<evidence type="ECO:0000313" key="9">
    <source>
        <dbReference type="EMBL" id="PXV70642.1"/>
    </source>
</evidence>
<sequence>MTITLAFLALLMAAFAGWLVRQSVGVQPWIADSQTAALPPQQVSLTASPVGLAVFLAVVTSVFGLTISAYVMRMAAAPEWDFLPQPPLLWINGALLVLASLALQTAWSAARQANAQRFAQSLGFGAACTVAFIAGQVLLWRELSGAGYSMARYVGSAFFVLMGALHALHMLGGLYALLRVVLRLQRGVALPQVREAVGLCAIYWHYLLLVWAVLFTVLFVGAEPLYAWCRS</sequence>
<dbReference type="Pfam" id="PF00510">
    <property type="entry name" value="COX3"/>
    <property type="match status" value="1"/>
</dbReference>
<dbReference type="Proteomes" id="UP000248330">
    <property type="component" value="Unassembled WGS sequence"/>
</dbReference>
<evidence type="ECO:0000256" key="4">
    <source>
        <dbReference type="ARBA" id="ARBA00022989"/>
    </source>
</evidence>
<evidence type="ECO:0000256" key="2">
    <source>
        <dbReference type="ARBA" id="ARBA00010581"/>
    </source>
</evidence>
<dbReference type="PANTHER" id="PTHR11403">
    <property type="entry name" value="CYTOCHROME C OXIDASE SUBUNIT III"/>
    <property type="match status" value="1"/>
</dbReference>
<evidence type="ECO:0000256" key="5">
    <source>
        <dbReference type="ARBA" id="ARBA00023136"/>
    </source>
</evidence>
<dbReference type="GO" id="GO:0004129">
    <property type="term" value="F:cytochrome-c oxidase activity"/>
    <property type="evidence" value="ECO:0007669"/>
    <property type="project" value="InterPro"/>
</dbReference>
<gene>
    <name evidence="9" type="ORF">C8D93_102501</name>
</gene>
<dbReference type="PANTHER" id="PTHR11403:SF10">
    <property type="entry name" value="CYTOCHROME C OXIDASE"/>
    <property type="match status" value="1"/>
</dbReference>
<evidence type="ECO:0000256" key="3">
    <source>
        <dbReference type="ARBA" id="ARBA00022692"/>
    </source>
</evidence>
<organism evidence="9 10">
    <name type="scientific">Sinimarinibacterium flocculans</name>
    <dbReference type="NCBI Taxonomy" id="985250"/>
    <lineage>
        <taxon>Bacteria</taxon>
        <taxon>Pseudomonadati</taxon>
        <taxon>Pseudomonadota</taxon>
        <taxon>Gammaproteobacteria</taxon>
        <taxon>Nevskiales</taxon>
        <taxon>Nevskiaceae</taxon>
        <taxon>Sinimarinibacterium</taxon>
    </lineage>
</organism>
<feature type="domain" description="Heme-copper oxidase subunit III family profile" evidence="8">
    <location>
        <begin position="1"/>
        <end position="223"/>
    </location>
</feature>
<evidence type="ECO:0000259" key="8">
    <source>
        <dbReference type="PROSITE" id="PS50253"/>
    </source>
</evidence>
<evidence type="ECO:0000313" key="10">
    <source>
        <dbReference type="Proteomes" id="UP000248330"/>
    </source>
</evidence>
<dbReference type="InterPro" id="IPR024791">
    <property type="entry name" value="Cyt_c/ubiquinol_Oxase_su3"/>
</dbReference>
<name>A0A318EF61_9GAMM</name>
<dbReference type="GO" id="GO:0019646">
    <property type="term" value="P:aerobic electron transport chain"/>
    <property type="evidence" value="ECO:0007669"/>
    <property type="project" value="InterPro"/>
</dbReference>
<feature type="transmembrane region" description="Helical" evidence="7">
    <location>
        <begin position="49"/>
        <end position="76"/>
    </location>
</feature>
<keyword evidence="5 7" id="KW-0472">Membrane</keyword>
<comment type="caution">
    <text evidence="9">The sequence shown here is derived from an EMBL/GenBank/DDBJ whole genome shotgun (WGS) entry which is preliminary data.</text>
</comment>
<dbReference type="OrthoDB" id="9808200at2"/>
<dbReference type="PROSITE" id="PS50253">
    <property type="entry name" value="COX3"/>
    <property type="match status" value="1"/>
</dbReference>
<reference evidence="9 10" key="1">
    <citation type="submission" date="2018-04" db="EMBL/GenBank/DDBJ databases">
        <title>Genomic Encyclopedia of Type Strains, Phase IV (KMG-IV): sequencing the most valuable type-strain genomes for metagenomic binning, comparative biology and taxonomic classification.</title>
        <authorList>
            <person name="Goeker M."/>
        </authorList>
    </citation>
    <scope>NUCLEOTIDE SEQUENCE [LARGE SCALE GENOMIC DNA]</scope>
    <source>
        <strain evidence="9 10">DSM 104150</strain>
    </source>
</reference>
<dbReference type="InterPro" id="IPR013833">
    <property type="entry name" value="Cyt_c_oxidase_su3_a-hlx"/>
</dbReference>
<dbReference type="EMBL" id="QICN01000002">
    <property type="protein sequence ID" value="PXV70642.1"/>
    <property type="molecule type" value="Genomic_DNA"/>
</dbReference>
<feature type="transmembrane region" description="Helical" evidence="7">
    <location>
        <begin position="122"/>
        <end position="141"/>
    </location>
</feature>
<dbReference type="RefSeq" id="WP_110264290.1">
    <property type="nucleotide sequence ID" value="NZ_CAKZQT010000035.1"/>
</dbReference>
<evidence type="ECO:0000256" key="1">
    <source>
        <dbReference type="ARBA" id="ARBA00004141"/>
    </source>
</evidence>
<dbReference type="GO" id="GO:0005886">
    <property type="term" value="C:plasma membrane"/>
    <property type="evidence" value="ECO:0007669"/>
    <property type="project" value="UniProtKB-SubCell"/>
</dbReference>
<comment type="subcellular location">
    <subcellularLocation>
        <location evidence="6">Cell membrane</location>
        <topology evidence="6">Multi-pass membrane protein</topology>
    </subcellularLocation>
    <subcellularLocation>
        <location evidence="1">Membrane</location>
        <topology evidence="1">Multi-pass membrane protein</topology>
    </subcellularLocation>
</comment>
<keyword evidence="3 6" id="KW-0812">Transmembrane</keyword>
<keyword evidence="10" id="KW-1185">Reference proteome</keyword>
<feature type="transmembrane region" description="Helical" evidence="7">
    <location>
        <begin position="88"/>
        <end position="110"/>
    </location>
</feature>
<accession>A0A318EF61</accession>
<feature type="transmembrane region" description="Helical" evidence="7">
    <location>
        <begin position="202"/>
        <end position="222"/>
    </location>
</feature>
<dbReference type="SUPFAM" id="SSF81452">
    <property type="entry name" value="Cytochrome c oxidase subunit III-like"/>
    <property type="match status" value="1"/>
</dbReference>
<keyword evidence="4 7" id="KW-1133">Transmembrane helix</keyword>
<dbReference type="InterPro" id="IPR000298">
    <property type="entry name" value="Cyt_c_oxidase-like_su3"/>
</dbReference>
<evidence type="ECO:0000256" key="6">
    <source>
        <dbReference type="RuleBase" id="RU003376"/>
    </source>
</evidence>
<feature type="transmembrane region" description="Helical" evidence="7">
    <location>
        <begin position="153"/>
        <end position="182"/>
    </location>
</feature>
<evidence type="ECO:0000256" key="7">
    <source>
        <dbReference type="SAM" id="Phobius"/>
    </source>
</evidence>
<dbReference type="Gene3D" id="1.20.120.80">
    <property type="entry name" value="Cytochrome c oxidase, subunit III, four-helix bundle"/>
    <property type="match status" value="1"/>
</dbReference>
<dbReference type="AlphaFoldDB" id="A0A318EF61"/>
<comment type="similarity">
    <text evidence="2 6">Belongs to the cytochrome c oxidase subunit 3 family.</text>
</comment>
<protein>
    <submittedName>
        <fullName evidence="9">Cytochrome c oxidase subunit 3</fullName>
    </submittedName>
</protein>
<dbReference type="InterPro" id="IPR035973">
    <property type="entry name" value="Cyt_c_oxidase_su3-like_sf"/>
</dbReference>
<proteinExistence type="inferred from homology"/>